<reference evidence="9" key="1">
    <citation type="submission" date="2021-10" db="EMBL/GenBank/DDBJ databases">
        <title>Tropical sea cucumber genome reveals ecological adaptation and Cuvierian tubules defense mechanism.</title>
        <authorList>
            <person name="Chen T."/>
        </authorList>
    </citation>
    <scope>NUCLEOTIDE SEQUENCE</scope>
    <source>
        <strain evidence="9">Nanhai2018</strain>
        <tissue evidence="9">Muscle</tissue>
    </source>
</reference>
<keyword evidence="3 6" id="KW-0238">DNA-binding</keyword>
<dbReference type="AlphaFoldDB" id="A0A9Q1CQQ6"/>
<keyword evidence="1" id="KW-0217">Developmental protein</keyword>
<name>A0A9Q1CQQ6_HOLLE</name>
<dbReference type="Gene3D" id="1.10.10.10">
    <property type="entry name" value="Winged helix-like DNA-binding domain superfamily/Winged helix DNA-binding domain"/>
    <property type="match status" value="1"/>
</dbReference>
<dbReference type="PROSITE" id="PS50039">
    <property type="entry name" value="FORK_HEAD_3"/>
    <property type="match status" value="1"/>
</dbReference>
<dbReference type="EMBL" id="JAIZAY010000001">
    <property type="protein sequence ID" value="KAJ8049638.1"/>
    <property type="molecule type" value="Genomic_DNA"/>
</dbReference>
<dbReference type="InterPro" id="IPR036388">
    <property type="entry name" value="WH-like_DNA-bd_sf"/>
</dbReference>
<keyword evidence="4" id="KW-0804">Transcription</keyword>
<dbReference type="GO" id="GO:0005634">
    <property type="term" value="C:nucleus"/>
    <property type="evidence" value="ECO:0007669"/>
    <property type="project" value="UniProtKB-SubCell"/>
</dbReference>
<evidence type="ECO:0000256" key="3">
    <source>
        <dbReference type="ARBA" id="ARBA00023125"/>
    </source>
</evidence>
<comment type="caution">
    <text evidence="9">The sequence shown here is derived from an EMBL/GenBank/DDBJ whole genome shotgun (WGS) entry which is preliminary data.</text>
</comment>
<dbReference type="InterPro" id="IPR001766">
    <property type="entry name" value="Fork_head_dom"/>
</dbReference>
<evidence type="ECO:0000256" key="7">
    <source>
        <dbReference type="SAM" id="MobiDB-lite"/>
    </source>
</evidence>
<evidence type="ECO:0000259" key="8">
    <source>
        <dbReference type="PROSITE" id="PS50039"/>
    </source>
</evidence>
<dbReference type="GO" id="GO:0000976">
    <property type="term" value="F:transcription cis-regulatory region binding"/>
    <property type="evidence" value="ECO:0007669"/>
    <property type="project" value="TreeGrafter"/>
</dbReference>
<keyword evidence="10" id="KW-1185">Reference proteome</keyword>
<dbReference type="PRINTS" id="PR00053">
    <property type="entry name" value="FORKHEAD"/>
</dbReference>
<evidence type="ECO:0000256" key="5">
    <source>
        <dbReference type="ARBA" id="ARBA00023242"/>
    </source>
</evidence>
<accession>A0A9Q1CQQ6</accession>
<feature type="region of interest" description="Disordered" evidence="7">
    <location>
        <begin position="384"/>
        <end position="416"/>
    </location>
</feature>
<gene>
    <name evidence="9" type="ORF">HOLleu_02473</name>
</gene>
<evidence type="ECO:0000313" key="10">
    <source>
        <dbReference type="Proteomes" id="UP001152320"/>
    </source>
</evidence>
<comment type="subcellular location">
    <subcellularLocation>
        <location evidence="6">Nucleus</location>
    </subcellularLocation>
</comment>
<dbReference type="PROSITE" id="PS00658">
    <property type="entry name" value="FORK_HEAD_2"/>
    <property type="match status" value="1"/>
</dbReference>
<dbReference type="InterPro" id="IPR030456">
    <property type="entry name" value="TF_fork_head_CS_2"/>
</dbReference>
<dbReference type="InterPro" id="IPR036390">
    <property type="entry name" value="WH_DNA-bd_sf"/>
</dbReference>
<organism evidence="9 10">
    <name type="scientific">Holothuria leucospilota</name>
    <name type="common">Black long sea cucumber</name>
    <name type="synonym">Mertensiothuria leucospilota</name>
    <dbReference type="NCBI Taxonomy" id="206669"/>
    <lineage>
        <taxon>Eukaryota</taxon>
        <taxon>Metazoa</taxon>
        <taxon>Echinodermata</taxon>
        <taxon>Eleutherozoa</taxon>
        <taxon>Echinozoa</taxon>
        <taxon>Holothuroidea</taxon>
        <taxon>Aspidochirotacea</taxon>
        <taxon>Aspidochirotida</taxon>
        <taxon>Holothuriidae</taxon>
        <taxon>Holothuria</taxon>
    </lineage>
</organism>
<dbReference type="PANTHER" id="PTHR46721">
    <property type="entry name" value="FORKHEAD BOX PROTEIN N1"/>
    <property type="match status" value="1"/>
</dbReference>
<feature type="compositionally biased region" description="Polar residues" evidence="7">
    <location>
        <begin position="396"/>
        <end position="416"/>
    </location>
</feature>
<dbReference type="Pfam" id="PF00250">
    <property type="entry name" value="Forkhead"/>
    <property type="match status" value="1"/>
</dbReference>
<feature type="domain" description="Fork-head" evidence="8">
    <location>
        <begin position="253"/>
        <end position="351"/>
    </location>
</feature>
<evidence type="ECO:0000256" key="4">
    <source>
        <dbReference type="ARBA" id="ARBA00023163"/>
    </source>
</evidence>
<sequence>MDYFDSGQVSDFSVRDVFESEVKTEIDELLNTETTPFAQETVTNMDLGTGLPSADMGLEITELQAWDHGFNQAVIDGGLNTSDIIVSSSNNILDFSPDKYGLDSSPNIFVDPQTGLPSTQTTLGGTHIHAHQVNLFVNSGTSQLQQQALLQQQGLNKRDYDQPDSFSLQQFNHVSNGHNQRRREFTHYQLQNGQGQTVVSERKNGTHRLGVHSPSIKTARHQPYSGSKSHLKKSNISKTIKLEPGVKEKIFPKPCYSYSCLITMALKNSKAGCLPVSEIYHFMCENFPYFKTAKDGWKNSVRHNLSLNKCFAKVETPVSNAKTGKKGCLWAMNPEKAAKMEEEVHKSTKRDPNGIKMSMAKPEDFPKIEALSRLTHPKNLKNAIKVQQRQSSSSQKRASNPNSHITNNSMKVSSAAVTLTTTPKPAVRPVSLKRLNPNASLSQDLFHQDFGLLDSNLPPLDGDLGLQDQLSSSLCYDTVEILPFDVPSTTSLINTTLASTIVDTSPYKDNSQSVNSRILGLDTSPVTTLANTHFSVAEQPKQLAAFM</sequence>
<evidence type="ECO:0000256" key="2">
    <source>
        <dbReference type="ARBA" id="ARBA00023015"/>
    </source>
</evidence>
<evidence type="ECO:0000256" key="6">
    <source>
        <dbReference type="PROSITE-ProRule" id="PRU00089"/>
    </source>
</evidence>
<dbReference type="SMART" id="SM00339">
    <property type="entry name" value="FH"/>
    <property type="match status" value="1"/>
</dbReference>
<keyword evidence="5 6" id="KW-0539">Nucleus</keyword>
<dbReference type="GO" id="GO:0000981">
    <property type="term" value="F:DNA-binding transcription factor activity, RNA polymerase II-specific"/>
    <property type="evidence" value="ECO:0007669"/>
    <property type="project" value="TreeGrafter"/>
</dbReference>
<dbReference type="CDD" id="cd20030">
    <property type="entry name" value="FH_FOXN1-like"/>
    <property type="match status" value="1"/>
</dbReference>
<dbReference type="InterPro" id="IPR049624">
    <property type="entry name" value="FOXN1_4"/>
</dbReference>
<dbReference type="OrthoDB" id="10070006at2759"/>
<dbReference type="Proteomes" id="UP001152320">
    <property type="component" value="Chromosome 1"/>
</dbReference>
<dbReference type="SUPFAM" id="SSF46785">
    <property type="entry name" value="Winged helix' DNA-binding domain"/>
    <property type="match status" value="1"/>
</dbReference>
<protein>
    <submittedName>
        <fullName evidence="9">Forkhead box protein N4</fullName>
    </submittedName>
</protein>
<dbReference type="PANTHER" id="PTHR46721:SF3">
    <property type="entry name" value="FORKHEAD BOX N1"/>
    <property type="match status" value="1"/>
</dbReference>
<evidence type="ECO:0000313" key="9">
    <source>
        <dbReference type="EMBL" id="KAJ8049638.1"/>
    </source>
</evidence>
<evidence type="ECO:0000256" key="1">
    <source>
        <dbReference type="ARBA" id="ARBA00022473"/>
    </source>
</evidence>
<keyword evidence="2" id="KW-0805">Transcription regulation</keyword>
<proteinExistence type="predicted"/>
<feature type="DNA-binding region" description="Fork-head" evidence="6">
    <location>
        <begin position="253"/>
        <end position="351"/>
    </location>
</feature>